<dbReference type="EMBL" id="AB038513">
    <property type="protein sequence ID" value="BAC53814.1"/>
    <property type="molecule type" value="Genomic_DNA"/>
</dbReference>
<dbReference type="AlphaFoldDB" id="Q93IA6"/>
<proteinExistence type="predicted"/>
<accession>Q93IA6</accession>
<evidence type="ECO:0000313" key="2">
    <source>
        <dbReference type="EMBL" id="BAC53814.1"/>
    </source>
</evidence>
<reference evidence="2" key="1">
    <citation type="submission" date="2000-02" db="EMBL/GenBank/DDBJ databases">
        <title>Complete structure of three types of staphylococcal cassette chromosome mec(SCCmec) integrated in the genome of MRSA strains in the world.</title>
        <authorList>
            <person name="Ito T."/>
            <person name="Hiramatsu K."/>
            <person name="Katayama Y."/>
        </authorList>
    </citation>
    <scope>NUCLEOTIDE SEQUENCE</scope>
    <source>
        <strain evidence="2">85/2082</strain>
    </source>
</reference>
<evidence type="ECO:0000313" key="1">
    <source>
        <dbReference type="EMBL" id="BAB47651.1"/>
    </source>
</evidence>
<protein>
    <submittedName>
        <fullName evidence="1">Uncharacterized protein</fullName>
    </submittedName>
</protein>
<name>Q93IA6_STAAU</name>
<reference evidence="1" key="3">
    <citation type="journal article" date="2003" name="Drug Resist. Updat.">
        <title>Insights on antibiotic resistance of Staphylococcus aureus from its whole genome: genomic island SCC.</title>
        <authorList>
            <person name="Ito T."/>
            <person name="Okuma K."/>
            <person name="Xue M.X."/>
            <person name="Yuzawa H."/>
            <person name="Hiramatsu K."/>
        </authorList>
    </citation>
    <scope>NUCLEOTIDE SEQUENCE</scope>
    <source>
        <strain evidence="1">85/2082</strain>
    </source>
</reference>
<organism evidence="1">
    <name type="scientific">Staphylococcus aureus</name>
    <dbReference type="NCBI Taxonomy" id="1280"/>
    <lineage>
        <taxon>Bacteria</taxon>
        <taxon>Bacillati</taxon>
        <taxon>Bacillota</taxon>
        <taxon>Bacilli</taxon>
        <taxon>Bacillales</taxon>
        <taxon>Staphylococcaceae</taxon>
        <taxon>Staphylococcus</taxon>
    </lineage>
</organism>
<reference evidence="1" key="2">
    <citation type="journal article" date="2001" name="Antimicrob. Agents Chemother.">
        <title>Structural Comparison of Three Types of Staphylococcal Cassette Chromosome mec Integrated in the Chromosome in Methicillin-Resistant Staphylococcus aureus.</title>
        <authorList>
            <person name="Ito T."/>
            <person name="Katayama Y."/>
            <person name="Asada K."/>
            <person name="Mori N."/>
            <person name="Tsutsumimoto K."/>
            <person name="Hiramatsu K."/>
        </authorList>
    </citation>
    <scope>NUCLEOTIDE SEQUENCE</scope>
    <source>
        <strain evidence="1">85/2082</strain>
    </source>
</reference>
<dbReference type="EMBL" id="AB037671">
    <property type="protein sequence ID" value="BAB47651.1"/>
    <property type="molecule type" value="Genomic_DNA"/>
</dbReference>
<sequence>MSSSITFDVSIERLLYLLIEFPNISEKRLDTVAFVFINDFTCPLSNRFNNSTATFFCFNPSTSFRKSSDRIDKSGCSRPSVW</sequence>